<dbReference type="RefSeq" id="WP_132281231.1">
    <property type="nucleotide sequence ID" value="NZ_SMGQ01000011.1"/>
</dbReference>
<feature type="domain" description="HTH tetR-type" evidence="3">
    <location>
        <begin position="7"/>
        <end position="67"/>
    </location>
</feature>
<dbReference type="Gene3D" id="1.10.357.10">
    <property type="entry name" value="Tetracycline Repressor, domain 2"/>
    <property type="match status" value="1"/>
</dbReference>
<dbReference type="InterPro" id="IPR009057">
    <property type="entry name" value="Homeodomain-like_sf"/>
</dbReference>
<evidence type="ECO:0000313" key="5">
    <source>
        <dbReference type="Proteomes" id="UP000294545"/>
    </source>
</evidence>
<keyword evidence="1 2" id="KW-0238">DNA-binding</keyword>
<protein>
    <submittedName>
        <fullName evidence="4">TetR family transcriptional regulator</fullName>
    </submittedName>
</protein>
<gene>
    <name evidence="4" type="ORF">EDC19_0942</name>
</gene>
<evidence type="ECO:0000313" key="4">
    <source>
        <dbReference type="EMBL" id="TCK98520.1"/>
    </source>
</evidence>
<dbReference type="SUPFAM" id="SSF46689">
    <property type="entry name" value="Homeodomain-like"/>
    <property type="match status" value="1"/>
</dbReference>
<dbReference type="OrthoDB" id="9789566at2"/>
<evidence type="ECO:0000259" key="3">
    <source>
        <dbReference type="PROSITE" id="PS50977"/>
    </source>
</evidence>
<dbReference type="PROSITE" id="PS50977">
    <property type="entry name" value="HTH_TETR_2"/>
    <property type="match status" value="1"/>
</dbReference>
<name>A0A4R1N0S8_9FIRM</name>
<accession>A0A4R1N0S8</accession>
<keyword evidence="5" id="KW-1185">Reference proteome</keyword>
<evidence type="ECO:0000256" key="2">
    <source>
        <dbReference type="PROSITE-ProRule" id="PRU00335"/>
    </source>
</evidence>
<organism evidence="4 5">
    <name type="scientific">Natranaerovirga hydrolytica</name>
    <dbReference type="NCBI Taxonomy" id="680378"/>
    <lineage>
        <taxon>Bacteria</taxon>
        <taxon>Bacillati</taxon>
        <taxon>Bacillota</taxon>
        <taxon>Clostridia</taxon>
        <taxon>Lachnospirales</taxon>
        <taxon>Natranaerovirgaceae</taxon>
        <taxon>Natranaerovirga</taxon>
    </lineage>
</organism>
<dbReference type="PANTHER" id="PTHR43479:SF11">
    <property type="entry name" value="ACREF_ENVCD OPERON REPRESSOR-RELATED"/>
    <property type="match status" value="1"/>
</dbReference>
<dbReference type="PRINTS" id="PR00455">
    <property type="entry name" value="HTHTETR"/>
</dbReference>
<dbReference type="AlphaFoldDB" id="A0A4R1N0S8"/>
<sequence>MVNLNSLSTSDKILYAAMEIISQEGLKGLTASKLAKIANISKSTVFHYYKSMDDIPALVLKTLYSEIFSPLEQVNYNSVYDYLNTVGLTSFSKDEQQRLLYKAFLSLYQESMHNLHLKEIVNICSKEFALVIYTQLRALIKGTIEDSQVKNITQLIFMTLDGICLHYLINGNQQEALTSWELFITALIKHYNLD</sequence>
<dbReference type="EMBL" id="SMGQ01000011">
    <property type="protein sequence ID" value="TCK98520.1"/>
    <property type="molecule type" value="Genomic_DNA"/>
</dbReference>
<dbReference type="Proteomes" id="UP000294545">
    <property type="component" value="Unassembled WGS sequence"/>
</dbReference>
<dbReference type="Pfam" id="PF00440">
    <property type="entry name" value="TetR_N"/>
    <property type="match status" value="1"/>
</dbReference>
<dbReference type="InterPro" id="IPR001647">
    <property type="entry name" value="HTH_TetR"/>
</dbReference>
<comment type="caution">
    <text evidence="4">The sequence shown here is derived from an EMBL/GenBank/DDBJ whole genome shotgun (WGS) entry which is preliminary data.</text>
</comment>
<dbReference type="InterPro" id="IPR050624">
    <property type="entry name" value="HTH-type_Tx_Regulator"/>
</dbReference>
<feature type="DNA-binding region" description="H-T-H motif" evidence="2">
    <location>
        <begin position="30"/>
        <end position="49"/>
    </location>
</feature>
<dbReference type="GO" id="GO:0003677">
    <property type="term" value="F:DNA binding"/>
    <property type="evidence" value="ECO:0007669"/>
    <property type="project" value="UniProtKB-UniRule"/>
</dbReference>
<reference evidence="4 5" key="1">
    <citation type="submission" date="2019-03" db="EMBL/GenBank/DDBJ databases">
        <title>Genomic Encyclopedia of Type Strains, Phase IV (KMG-IV): sequencing the most valuable type-strain genomes for metagenomic binning, comparative biology and taxonomic classification.</title>
        <authorList>
            <person name="Goeker M."/>
        </authorList>
    </citation>
    <scope>NUCLEOTIDE SEQUENCE [LARGE SCALE GENOMIC DNA]</scope>
    <source>
        <strain evidence="4 5">DSM 24176</strain>
    </source>
</reference>
<dbReference type="PANTHER" id="PTHR43479">
    <property type="entry name" value="ACREF/ENVCD OPERON REPRESSOR-RELATED"/>
    <property type="match status" value="1"/>
</dbReference>
<proteinExistence type="predicted"/>
<evidence type="ECO:0000256" key="1">
    <source>
        <dbReference type="ARBA" id="ARBA00023125"/>
    </source>
</evidence>